<keyword evidence="3" id="KW-1185">Reference proteome</keyword>
<reference evidence="3" key="1">
    <citation type="journal article" date="2019" name="Int. J. Syst. Evol. Microbiol.">
        <title>The Global Catalogue of Microorganisms (GCM) 10K type strain sequencing project: providing services to taxonomists for standard genome sequencing and annotation.</title>
        <authorList>
            <consortium name="The Broad Institute Genomics Platform"/>
            <consortium name="The Broad Institute Genome Sequencing Center for Infectious Disease"/>
            <person name="Wu L."/>
            <person name="Ma J."/>
        </authorList>
    </citation>
    <scope>NUCLEOTIDE SEQUENCE [LARGE SCALE GENOMIC DNA]</scope>
    <source>
        <strain evidence="3">JCM 17138</strain>
    </source>
</reference>
<evidence type="ECO:0000313" key="2">
    <source>
        <dbReference type="EMBL" id="GAA3839222.1"/>
    </source>
</evidence>
<evidence type="ECO:0000256" key="1">
    <source>
        <dbReference type="SAM" id="MobiDB-lite"/>
    </source>
</evidence>
<sequence>MPHSHMYDTSTLDGRARPGTSRQREDGGAVAQGSVFEGELPEPFIYAGTIPTPEQTPGSDRTRTPSTWTQPPTAAVHHSNL</sequence>
<feature type="compositionally biased region" description="Polar residues" evidence="1">
    <location>
        <begin position="52"/>
        <end position="72"/>
    </location>
</feature>
<dbReference type="Proteomes" id="UP001501009">
    <property type="component" value="Unassembled WGS sequence"/>
</dbReference>
<protein>
    <recommendedName>
        <fullName evidence="4">Homogentisate 1,2-dioxygenase</fullName>
    </recommendedName>
</protein>
<evidence type="ECO:0008006" key="4">
    <source>
        <dbReference type="Google" id="ProtNLM"/>
    </source>
</evidence>
<dbReference type="EMBL" id="BAABDE010000038">
    <property type="protein sequence ID" value="GAA3839222.1"/>
    <property type="molecule type" value="Genomic_DNA"/>
</dbReference>
<evidence type="ECO:0000313" key="3">
    <source>
        <dbReference type="Proteomes" id="UP001501009"/>
    </source>
</evidence>
<name>A0ABP7JBU0_9ACTN</name>
<feature type="region of interest" description="Disordered" evidence="1">
    <location>
        <begin position="1"/>
        <end position="81"/>
    </location>
</feature>
<accession>A0ABP7JBU0</accession>
<comment type="caution">
    <text evidence="2">The sequence shown here is derived from an EMBL/GenBank/DDBJ whole genome shotgun (WGS) entry which is preliminary data.</text>
</comment>
<proteinExistence type="predicted"/>
<organism evidence="2 3">
    <name type="scientific">Streptomyces coacervatus</name>
    <dbReference type="NCBI Taxonomy" id="647381"/>
    <lineage>
        <taxon>Bacteria</taxon>
        <taxon>Bacillati</taxon>
        <taxon>Actinomycetota</taxon>
        <taxon>Actinomycetes</taxon>
        <taxon>Kitasatosporales</taxon>
        <taxon>Streptomycetaceae</taxon>
        <taxon>Streptomyces</taxon>
    </lineage>
</organism>
<gene>
    <name evidence="2" type="ORF">GCM10022403_084400</name>
</gene>